<name>A0A3B0ZW51_9ZZZZ</name>
<accession>A0A3B0ZW51</accession>
<protein>
    <submittedName>
        <fullName evidence="1">Uncharacterized protein</fullName>
    </submittedName>
</protein>
<organism evidence="1">
    <name type="scientific">hydrothermal vent metagenome</name>
    <dbReference type="NCBI Taxonomy" id="652676"/>
    <lineage>
        <taxon>unclassified sequences</taxon>
        <taxon>metagenomes</taxon>
        <taxon>ecological metagenomes</taxon>
    </lineage>
</organism>
<dbReference type="EMBL" id="UOFS01000034">
    <property type="protein sequence ID" value="VAW97805.1"/>
    <property type="molecule type" value="Genomic_DNA"/>
</dbReference>
<reference evidence="1" key="1">
    <citation type="submission" date="2018-06" db="EMBL/GenBank/DDBJ databases">
        <authorList>
            <person name="Zhirakovskaya E."/>
        </authorList>
    </citation>
    <scope>NUCLEOTIDE SEQUENCE</scope>
</reference>
<gene>
    <name evidence="1" type="ORF">MNBD_GAMMA22-352</name>
</gene>
<proteinExistence type="predicted"/>
<evidence type="ECO:0000313" key="1">
    <source>
        <dbReference type="EMBL" id="VAW97805.1"/>
    </source>
</evidence>
<sequence length="43" mass="4943">MKRRRPDIMLVLAIFIGLGVIITGFAQEFENMNKAFVVSIFQK</sequence>
<dbReference type="AlphaFoldDB" id="A0A3B0ZW51"/>